<gene>
    <name evidence="2" type="ORF">EAH88_14755</name>
</gene>
<name>A0A502C1U5_9GAMM</name>
<keyword evidence="3" id="KW-1185">Reference proteome</keyword>
<comment type="caution">
    <text evidence="2">The sequence shown here is derived from an EMBL/GenBank/DDBJ whole genome shotgun (WGS) entry which is preliminary data.</text>
</comment>
<dbReference type="AlphaFoldDB" id="A0A502C1U5"/>
<feature type="region of interest" description="Disordered" evidence="1">
    <location>
        <begin position="1"/>
        <end position="22"/>
    </location>
</feature>
<feature type="compositionally biased region" description="Polar residues" evidence="1">
    <location>
        <begin position="11"/>
        <end position="22"/>
    </location>
</feature>
<reference evidence="2 3" key="1">
    <citation type="journal article" date="2019" name="Environ. Microbiol.">
        <title>Species interactions and distinct microbial communities in high Arctic permafrost affected cryosols are associated with the CH4 and CO2 gas fluxes.</title>
        <authorList>
            <person name="Altshuler I."/>
            <person name="Hamel J."/>
            <person name="Turney S."/>
            <person name="Magnuson E."/>
            <person name="Levesque R."/>
            <person name="Greer C."/>
            <person name="Whyte L.G."/>
        </authorList>
    </citation>
    <scope>NUCLEOTIDE SEQUENCE [LARGE SCALE GENOMIC DNA]</scope>
    <source>
        <strain evidence="2 3">S13Y</strain>
    </source>
</reference>
<sequence>MMPADPDETHMQTVSLSPLLTTRDSSMRHDSRVMRGCLDSRCLIHSRRQAFQKWVGTLFAQPLPRTRIVNPYDSVTAVFGVKVMDRAGKHSLPT</sequence>
<evidence type="ECO:0000313" key="3">
    <source>
        <dbReference type="Proteomes" id="UP000319486"/>
    </source>
</evidence>
<proteinExistence type="predicted"/>
<dbReference type="Proteomes" id="UP000319486">
    <property type="component" value="Unassembled WGS sequence"/>
</dbReference>
<protein>
    <submittedName>
        <fullName evidence="2">Uncharacterized protein</fullName>
    </submittedName>
</protein>
<accession>A0A502C1U5</accession>
<organism evidence="2 3">
    <name type="scientific">Rhodanobacter glycinis</name>
    <dbReference type="NCBI Taxonomy" id="582702"/>
    <lineage>
        <taxon>Bacteria</taxon>
        <taxon>Pseudomonadati</taxon>
        <taxon>Pseudomonadota</taxon>
        <taxon>Gammaproteobacteria</taxon>
        <taxon>Lysobacterales</taxon>
        <taxon>Rhodanobacteraceae</taxon>
        <taxon>Rhodanobacter</taxon>
    </lineage>
</organism>
<evidence type="ECO:0000313" key="2">
    <source>
        <dbReference type="EMBL" id="TPG05901.1"/>
    </source>
</evidence>
<evidence type="ECO:0000256" key="1">
    <source>
        <dbReference type="SAM" id="MobiDB-lite"/>
    </source>
</evidence>
<dbReference type="EMBL" id="RCZO01000009">
    <property type="protein sequence ID" value="TPG05901.1"/>
    <property type="molecule type" value="Genomic_DNA"/>
</dbReference>